<keyword evidence="4" id="KW-1185">Reference proteome</keyword>
<dbReference type="Gramene" id="ESQ38330">
    <property type="protein sequence ID" value="ESQ38330"/>
    <property type="gene ID" value="EUTSA_v10029193mg"/>
</dbReference>
<dbReference type="KEGG" id="eus:EUTSA_v10029193mg"/>
<dbReference type="InterPro" id="IPR058353">
    <property type="entry name" value="DUF8040"/>
</dbReference>
<proteinExistence type="predicted"/>
<dbReference type="Proteomes" id="UP000030689">
    <property type="component" value="Unassembled WGS sequence"/>
</dbReference>
<reference evidence="3 4" key="1">
    <citation type="journal article" date="2013" name="Front. Plant Sci.">
        <title>The Reference Genome of the Halophytic Plant Eutrema salsugineum.</title>
        <authorList>
            <person name="Yang R."/>
            <person name="Jarvis D.E."/>
            <person name="Chen H."/>
            <person name="Beilstein M.A."/>
            <person name="Grimwood J."/>
            <person name="Jenkins J."/>
            <person name="Shu S."/>
            <person name="Prochnik S."/>
            <person name="Xin M."/>
            <person name="Ma C."/>
            <person name="Schmutz J."/>
            <person name="Wing R.A."/>
            <person name="Mitchell-Olds T."/>
            <person name="Schumaker K.S."/>
            <person name="Wang X."/>
        </authorList>
    </citation>
    <scope>NUCLEOTIDE SEQUENCE [LARGE SCALE GENOMIC DNA]</scope>
</reference>
<dbReference type="EMBL" id="KI517537">
    <property type="protein sequence ID" value="ESQ38330.1"/>
    <property type="molecule type" value="Genomic_DNA"/>
</dbReference>
<evidence type="ECO:0000313" key="4">
    <source>
        <dbReference type="Proteomes" id="UP000030689"/>
    </source>
</evidence>
<dbReference type="AlphaFoldDB" id="V4KKD2"/>
<keyword evidence="1" id="KW-1133">Transmembrane helix</keyword>
<dbReference type="eggNOG" id="KOG4585">
    <property type="taxonomic scope" value="Eukaryota"/>
</dbReference>
<evidence type="ECO:0000256" key="1">
    <source>
        <dbReference type="SAM" id="Phobius"/>
    </source>
</evidence>
<evidence type="ECO:0000313" key="3">
    <source>
        <dbReference type="EMBL" id="ESQ38330.1"/>
    </source>
</evidence>
<accession>V4KKD2</accession>
<keyword evidence="1" id="KW-0812">Transmembrane</keyword>
<keyword evidence="1" id="KW-0472">Membrane</keyword>
<sequence length="213" mass="25140">MGDSRIERPIRLPVTRLRGEYIQNVLKEDPQHFRVLYRIFPDVFLKFSKTLREKVGLQDTRFISVEEMLGIFMLTVGQNSRYCYVQDTFRRSKFAISTSFNCILSAILLIAPSLMVKPNSSVPMKIRESTRFYPYFKVYYDALTRRINKFQVHEGKFYLVDCGFANQVNFLALFRGFRYHLQECISKGRDPNTAAELFNLRHASLKKCYRKDI</sequence>
<protein>
    <recommendedName>
        <fullName evidence="2">DUF8040 domain-containing protein</fullName>
    </recommendedName>
</protein>
<feature type="domain" description="DUF8040" evidence="2">
    <location>
        <begin position="20"/>
        <end position="108"/>
    </location>
</feature>
<name>V4KKD2_EUTSA</name>
<organism evidence="3 4">
    <name type="scientific">Eutrema salsugineum</name>
    <name type="common">Saltwater cress</name>
    <name type="synonym">Sisymbrium salsugineum</name>
    <dbReference type="NCBI Taxonomy" id="72664"/>
    <lineage>
        <taxon>Eukaryota</taxon>
        <taxon>Viridiplantae</taxon>
        <taxon>Streptophyta</taxon>
        <taxon>Embryophyta</taxon>
        <taxon>Tracheophyta</taxon>
        <taxon>Spermatophyta</taxon>
        <taxon>Magnoliopsida</taxon>
        <taxon>eudicotyledons</taxon>
        <taxon>Gunneridae</taxon>
        <taxon>Pentapetalae</taxon>
        <taxon>rosids</taxon>
        <taxon>malvids</taxon>
        <taxon>Brassicales</taxon>
        <taxon>Brassicaceae</taxon>
        <taxon>Eutremeae</taxon>
        <taxon>Eutrema</taxon>
    </lineage>
</organism>
<evidence type="ECO:0000259" key="2">
    <source>
        <dbReference type="Pfam" id="PF26138"/>
    </source>
</evidence>
<gene>
    <name evidence="3" type="ORF">EUTSA_v10029193mg</name>
</gene>
<dbReference type="Pfam" id="PF26138">
    <property type="entry name" value="DUF8040"/>
    <property type="match status" value="1"/>
</dbReference>
<feature type="transmembrane region" description="Helical" evidence="1">
    <location>
        <begin position="94"/>
        <end position="115"/>
    </location>
</feature>
<dbReference type="OMA" id="WTISSHF"/>